<dbReference type="InterPro" id="IPR028939">
    <property type="entry name" value="P5C_Rdtase_cat_N"/>
</dbReference>
<proteinExistence type="inferred from homology"/>
<dbReference type="EMBL" id="CAFBPK010000001">
    <property type="protein sequence ID" value="CAB5006339.1"/>
    <property type="molecule type" value="Genomic_DNA"/>
</dbReference>
<dbReference type="EMBL" id="CAESAI010000005">
    <property type="protein sequence ID" value="CAB4333105.1"/>
    <property type="molecule type" value="Genomic_DNA"/>
</dbReference>
<dbReference type="EMBL" id="CAFAAO010000009">
    <property type="protein sequence ID" value="CAB4804270.1"/>
    <property type="molecule type" value="Genomic_DNA"/>
</dbReference>
<gene>
    <name evidence="5" type="ORF">UFOPK2648_00041</name>
    <name evidence="6" type="ORF">UFOPK3037_00844</name>
    <name evidence="7" type="ORF">UFOPK3278_00569</name>
    <name evidence="4" type="ORF">UFOPK3406_00370</name>
    <name evidence="3" type="ORF">UFOPK3925_00338</name>
    <name evidence="8" type="ORF">UFOPK4097_00041</name>
    <name evidence="9" type="ORF">UFOPK4301_00291</name>
</gene>
<organism evidence="6">
    <name type="scientific">freshwater metagenome</name>
    <dbReference type="NCBI Taxonomy" id="449393"/>
    <lineage>
        <taxon>unclassified sequences</taxon>
        <taxon>metagenomes</taxon>
        <taxon>ecological metagenomes</taxon>
    </lineage>
</organism>
<sequence>MKIGFLGVGAVSSAVIEAMASREGKQETVYLSPRGEKRSTDLAAKYDHCVRLDSNQAVIDASDMVVISMLPNQVDEALAELTFREDQIIASFIAGTPPSGIAKLTAPATTVSQLIPLPAIVHHKGPLVICPSQPDIMREFAGLGDIIILEDETKIRILSVTSAVMSSYFTWQNTVIKWTEDSGLDHDTSSKYVRSLLEGLAFEGQAATDAELLHLPVEHETPGGLNYRNRTGLESQGWFDAFYNRLQDTYSNADLKAKSTE</sequence>
<dbReference type="SUPFAM" id="SSF51735">
    <property type="entry name" value="NAD(P)-binding Rossmann-fold domains"/>
    <property type="match status" value="1"/>
</dbReference>
<dbReference type="PANTHER" id="PTHR11645">
    <property type="entry name" value="PYRROLINE-5-CARBOXYLATE REDUCTASE"/>
    <property type="match status" value="1"/>
</dbReference>
<dbReference type="EMBL" id="CAEZYC010000001">
    <property type="protein sequence ID" value="CAB4696223.1"/>
    <property type="molecule type" value="Genomic_DNA"/>
</dbReference>
<reference evidence="6" key="1">
    <citation type="submission" date="2020-05" db="EMBL/GenBank/DDBJ databases">
        <authorList>
            <person name="Chiriac C."/>
            <person name="Salcher M."/>
            <person name="Ghai R."/>
            <person name="Kavagutti S V."/>
        </authorList>
    </citation>
    <scope>NUCLEOTIDE SEQUENCE</scope>
</reference>
<dbReference type="Gene3D" id="3.40.50.720">
    <property type="entry name" value="NAD(P)-binding Rossmann-like Domain"/>
    <property type="match status" value="1"/>
</dbReference>
<dbReference type="GO" id="GO:0004735">
    <property type="term" value="F:pyrroline-5-carboxylate reductase activity"/>
    <property type="evidence" value="ECO:0007669"/>
    <property type="project" value="TreeGrafter"/>
</dbReference>
<dbReference type="EMBL" id="CAESAD010000001">
    <property type="protein sequence ID" value="CAB4332667.1"/>
    <property type="molecule type" value="Genomic_DNA"/>
</dbReference>
<evidence type="ECO:0000256" key="1">
    <source>
        <dbReference type="ARBA" id="ARBA00005525"/>
    </source>
</evidence>
<evidence type="ECO:0000313" key="5">
    <source>
        <dbReference type="EMBL" id="CAB4696223.1"/>
    </source>
</evidence>
<evidence type="ECO:0000313" key="9">
    <source>
        <dbReference type="EMBL" id="CAB5045589.1"/>
    </source>
</evidence>
<evidence type="ECO:0000313" key="8">
    <source>
        <dbReference type="EMBL" id="CAB5006339.1"/>
    </source>
</evidence>
<evidence type="ECO:0000313" key="6">
    <source>
        <dbReference type="EMBL" id="CAB4804270.1"/>
    </source>
</evidence>
<comment type="similarity">
    <text evidence="1">Belongs to the pyrroline-5-carboxylate reductase family.</text>
</comment>
<evidence type="ECO:0000313" key="4">
    <source>
        <dbReference type="EMBL" id="CAB4333105.1"/>
    </source>
</evidence>
<dbReference type="PANTHER" id="PTHR11645:SF13">
    <property type="entry name" value="PYRROLINE-5-CARBOXYLATE REDUCTASE CATALYTIC N-TERMINAL DOMAIN-CONTAINING PROTEIN"/>
    <property type="match status" value="1"/>
</dbReference>
<dbReference type="Pfam" id="PF03807">
    <property type="entry name" value="F420_oxidored"/>
    <property type="match status" value="1"/>
</dbReference>
<name>A0A6J6Y4G2_9ZZZZ</name>
<evidence type="ECO:0000259" key="2">
    <source>
        <dbReference type="Pfam" id="PF03807"/>
    </source>
</evidence>
<evidence type="ECO:0000313" key="3">
    <source>
        <dbReference type="EMBL" id="CAB4332667.1"/>
    </source>
</evidence>
<dbReference type="EMBL" id="CAFBQG010000022">
    <property type="protein sequence ID" value="CAB5045589.1"/>
    <property type="molecule type" value="Genomic_DNA"/>
</dbReference>
<accession>A0A6J6Y4G2</accession>
<dbReference type="EMBL" id="CAFBIX010000016">
    <property type="protein sequence ID" value="CAB4847385.1"/>
    <property type="molecule type" value="Genomic_DNA"/>
</dbReference>
<evidence type="ECO:0000313" key="7">
    <source>
        <dbReference type="EMBL" id="CAB4847385.1"/>
    </source>
</evidence>
<protein>
    <submittedName>
        <fullName evidence="6">Unannotated protein</fullName>
    </submittedName>
</protein>
<dbReference type="GO" id="GO:0055129">
    <property type="term" value="P:L-proline biosynthetic process"/>
    <property type="evidence" value="ECO:0007669"/>
    <property type="project" value="TreeGrafter"/>
</dbReference>
<dbReference type="InterPro" id="IPR036291">
    <property type="entry name" value="NAD(P)-bd_dom_sf"/>
</dbReference>
<dbReference type="AlphaFoldDB" id="A0A6J6Y4G2"/>
<feature type="domain" description="Pyrroline-5-carboxylate reductase catalytic N-terminal" evidence="2">
    <location>
        <begin position="2"/>
        <end position="94"/>
    </location>
</feature>